<evidence type="ECO:0000313" key="3">
    <source>
        <dbReference type="Proteomes" id="UP001152797"/>
    </source>
</evidence>
<dbReference type="AlphaFoldDB" id="A0A9P1CCX8"/>
<reference evidence="1" key="1">
    <citation type="submission" date="2022-10" db="EMBL/GenBank/DDBJ databases">
        <authorList>
            <person name="Chen Y."/>
            <person name="Dougan E. K."/>
            <person name="Chan C."/>
            <person name="Rhodes N."/>
            <person name="Thang M."/>
        </authorList>
    </citation>
    <scope>NUCLEOTIDE SEQUENCE</scope>
</reference>
<protein>
    <recommendedName>
        <fullName evidence="4">Apple domain-containing protein</fullName>
    </recommendedName>
</protein>
<dbReference type="Proteomes" id="UP001152797">
    <property type="component" value="Unassembled WGS sequence"/>
</dbReference>
<evidence type="ECO:0008006" key="4">
    <source>
        <dbReference type="Google" id="ProtNLM"/>
    </source>
</evidence>
<dbReference type="EMBL" id="CAMXCT020001310">
    <property type="protein sequence ID" value="CAL1142247.1"/>
    <property type="molecule type" value="Genomic_DNA"/>
</dbReference>
<accession>A0A9P1CCX8</accession>
<reference evidence="2 3" key="2">
    <citation type="submission" date="2024-05" db="EMBL/GenBank/DDBJ databases">
        <authorList>
            <person name="Chen Y."/>
            <person name="Shah S."/>
            <person name="Dougan E. K."/>
            <person name="Thang M."/>
            <person name="Chan C."/>
        </authorList>
    </citation>
    <scope>NUCLEOTIDE SEQUENCE [LARGE SCALE GENOMIC DNA]</scope>
</reference>
<name>A0A9P1CCX8_9DINO</name>
<dbReference type="OrthoDB" id="10687899at2759"/>
<feature type="non-terminal residue" evidence="1">
    <location>
        <position position="157"/>
    </location>
</feature>
<organism evidence="1">
    <name type="scientific">Cladocopium goreaui</name>
    <dbReference type="NCBI Taxonomy" id="2562237"/>
    <lineage>
        <taxon>Eukaryota</taxon>
        <taxon>Sar</taxon>
        <taxon>Alveolata</taxon>
        <taxon>Dinophyceae</taxon>
        <taxon>Suessiales</taxon>
        <taxon>Symbiodiniaceae</taxon>
        <taxon>Cladocopium</taxon>
    </lineage>
</organism>
<dbReference type="EMBL" id="CAMXCT030001310">
    <property type="protein sequence ID" value="CAL4776184.1"/>
    <property type="molecule type" value="Genomic_DNA"/>
</dbReference>
<proteinExistence type="predicted"/>
<dbReference type="EMBL" id="CAMXCT010001310">
    <property type="protein sequence ID" value="CAI3988872.1"/>
    <property type="molecule type" value="Genomic_DNA"/>
</dbReference>
<keyword evidence="3" id="KW-1185">Reference proteome</keyword>
<evidence type="ECO:0000313" key="2">
    <source>
        <dbReference type="EMBL" id="CAL4776184.1"/>
    </source>
</evidence>
<comment type="caution">
    <text evidence="1">The sequence shown here is derived from an EMBL/GenBank/DDBJ whole genome shotgun (WGS) entry which is preliminary data.</text>
</comment>
<evidence type="ECO:0000313" key="1">
    <source>
        <dbReference type="EMBL" id="CAI3988872.1"/>
    </source>
</evidence>
<gene>
    <name evidence="1" type="ORF">C1SCF055_LOCUS15988</name>
</gene>
<sequence length="157" mass="17522">MDAFGCLRMPSDAFWVLEATPRELKCITPHISGWRFQQLWNGSAKSFAHSDGTLVISVGVHVVVGDLVPWLYGSYMRCQGHEGKEERFEAMSLEDCAQRCISLFASKQCTAFSYGFRGRSAHVCSMISDPFGCWSLVPDPEFDAYTIRDAESNHSGP</sequence>